<evidence type="ECO:0000259" key="1">
    <source>
        <dbReference type="PROSITE" id="PS50234"/>
    </source>
</evidence>
<dbReference type="InterPro" id="IPR002035">
    <property type="entry name" value="VWF_A"/>
</dbReference>
<dbReference type="InterPro" id="IPR036465">
    <property type="entry name" value="vWFA_dom_sf"/>
</dbReference>
<keyword evidence="3" id="KW-1185">Reference proteome</keyword>
<protein>
    <submittedName>
        <fullName evidence="2">VWA domain-containing protein</fullName>
    </submittedName>
</protein>
<dbReference type="PROSITE" id="PS50234">
    <property type="entry name" value="VWFA"/>
    <property type="match status" value="1"/>
</dbReference>
<dbReference type="SMART" id="SM00327">
    <property type="entry name" value="VWA"/>
    <property type="match status" value="1"/>
</dbReference>
<feature type="domain" description="VWFA" evidence="1">
    <location>
        <begin position="26"/>
        <end position="204"/>
    </location>
</feature>
<reference evidence="2" key="1">
    <citation type="submission" date="2022-09" db="EMBL/GenBank/DDBJ databases">
        <title>Bacterial diversity in gut of crayfish and pufferfish.</title>
        <authorList>
            <person name="Huang Y."/>
        </authorList>
    </citation>
    <scope>NUCLEOTIDE SEQUENCE</scope>
    <source>
        <strain evidence="2">PR12</strain>
    </source>
</reference>
<dbReference type="EMBL" id="CP104377">
    <property type="protein sequence ID" value="UXC19964.1"/>
    <property type="molecule type" value="Genomic_DNA"/>
</dbReference>
<evidence type="ECO:0000313" key="3">
    <source>
        <dbReference type="Proteomes" id="UP001058290"/>
    </source>
</evidence>
<evidence type="ECO:0000313" key="2">
    <source>
        <dbReference type="EMBL" id="UXC19964.1"/>
    </source>
</evidence>
<proteinExistence type="predicted"/>
<dbReference type="RefSeq" id="WP_260719796.1">
    <property type="nucleotide sequence ID" value="NZ_CP104377.1"/>
</dbReference>
<dbReference type="Gene3D" id="3.40.50.410">
    <property type="entry name" value="von Willebrand factor, type A domain"/>
    <property type="match status" value="1"/>
</dbReference>
<accession>A0ABY6A568</accession>
<dbReference type="PIRSF" id="PIRSF020634">
    <property type="entry name" value="TerY_vWA"/>
    <property type="match status" value="1"/>
</dbReference>
<dbReference type="Pfam" id="PF00092">
    <property type="entry name" value="VWA"/>
    <property type="match status" value="1"/>
</dbReference>
<dbReference type="InterPro" id="IPR011392">
    <property type="entry name" value="Tellurite-R_TerY"/>
</dbReference>
<organism evidence="2 3">
    <name type="scientific">Comamonas squillarum</name>
    <dbReference type="NCBI Taxonomy" id="2977320"/>
    <lineage>
        <taxon>Bacteria</taxon>
        <taxon>Pseudomonadati</taxon>
        <taxon>Pseudomonadota</taxon>
        <taxon>Betaproteobacteria</taxon>
        <taxon>Burkholderiales</taxon>
        <taxon>Comamonadaceae</taxon>
        <taxon>Comamonas</taxon>
    </lineage>
</organism>
<name>A0ABY6A568_9BURK</name>
<sequence length="224" mass="24512">MIDQITFNDFTPKGDDFADNPEPRCPCVLLLDVSGSMNGRPLDELNAGLQVFREELHSDSLAMKRVDVAIVTFGPVRTEVPFTNASSFFPPALRSQGDTPMGGAINTALNLLEDRKREYRANGIAYYRPWVFLITDGGPTDEWQSAAAAVREGEASKKFAFFSVGVEGANMQTLEQISSRQPLRLQGLKFRELFSWLSASMSSVSRSTPGTEVALIAPTGWGAV</sequence>
<gene>
    <name evidence="2" type="ORF">N4T19_07625</name>
</gene>
<dbReference type="Proteomes" id="UP001058290">
    <property type="component" value="Chromosome"/>
</dbReference>
<dbReference type="SUPFAM" id="SSF53300">
    <property type="entry name" value="vWA-like"/>
    <property type="match status" value="1"/>
</dbReference>